<evidence type="ECO:0000313" key="6">
    <source>
        <dbReference type="Proteomes" id="UP000002051"/>
    </source>
</evidence>
<dbReference type="Pfam" id="PF26130">
    <property type="entry name" value="PB1-like"/>
    <property type="match status" value="1"/>
</dbReference>
<reference evidence="5" key="3">
    <citation type="submission" date="2015-04" db="UniProtKB">
        <authorList>
            <consortium name="EnsemblPlants"/>
        </authorList>
    </citation>
    <scope>IDENTIFICATION</scope>
    <source>
        <strain evidence="5">cv. Jemalong A17</strain>
    </source>
</reference>
<proteinExistence type="predicted"/>
<dbReference type="HOGENOM" id="CLU_347300_0_0_1"/>
<organism evidence="4 6">
    <name type="scientific">Medicago truncatula</name>
    <name type="common">Barrel medic</name>
    <name type="synonym">Medicago tribuloides</name>
    <dbReference type="NCBI Taxonomy" id="3880"/>
    <lineage>
        <taxon>Eukaryota</taxon>
        <taxon>Viridiplantae</taxon>
        <taxon>Streptophyta</taxon>
        <taxon>Embryophyta</taxon>
        <taxon>Tracheophyta</taxon>
        <taxon>Spermatophyta</taxon>
        <taxon>Magnoliopsida</taxon>
        <taxon>eudicotyledons</taxon>
        <taxon>Gunneridae</taxon>
        <taxon>Pentapetalae</taxon>
        <taxon>rosids</taxon>
        <taxon>fabids</taxon>
        <taxon>Fabales</taxon>
        <taxon>Fabaceae</taxon>
        <taxon>Papilionoideae</taxon>
        <taxon>50 kb inversion clade</taxon>
        <taxon>NPAAA clade</taxon>
        <taxon>Hologalegina</taxon>
        <taxon>IRL clade</taxon>
        <taxon>Trifolieae</taxon>
        <taxon>Medicago</taxon>
    </lineage>
</organism>
<dbReference type="PANTHER" id="PTHR32212:SF234">
    <property type="entry name" value="F-BOX_LRR-REPEAT PROTEIN 13-LIKE"/>
    <property type="match status" value="1"/>
</dbReference>
<reference evidence="4 6" key="2">
    <citation type="journal article" date="2014" name="BMC Genomics">
        <title>An improved genome release (version Mt4.0) for the model legume Medicago truncatula.</title>
        <authorList>
            <person name="Tang H."/>
            <person name="Krishnakumar V."/>
            <person name="Bidwell S."/>
            <person name="Rosen B."/>
            <person name="Chan A."/>
            <person name="Zhou S."/>
            <person name="Gentzbittel L."/>
            <person name="Childs K.L."/>
            <person name="Yandell M."/>
            <person name="Gundlach H."/>
            <person name="Mayer K.F."/>
            <person name="Schwartz D.C."/>
            <person name="Town C.D."/>
        </authorList>
    </citation>
    <scope>GENOME REANNOTATION</scope>
    <source>
        <strain evidence="4">A17</strain>
        <strain evidence="5 6">cv. Jemalong A17</strain>
    </source>
</reference>
<evidence type="ECO:0000259" key="3">
    <source>
        <dbReference type="Pfam" id="PF26130"/>
    </source>
</evidence>
<feature type="compositionally biased region" description="Polar residues" evidence="1">
    <location>
        <begin position="699"/>
        <end position="713"/>
    </location>
</feature>
<evidence type="ECO:0000313" key="5">
    <source>
        <dbReference type="EnsemblPlants" id="KEH25399"/>
    </source>
</evidence>
<dbReference type="InterPro" id="IPR001810">
    <property type="entry name" value="F-box_dom"/>
</dbReference>
<keyword evidence="6" id="KW-1185">Reference proteome</keyword>
<dbReference type="SUPFAM" id="SSF81383">
    <property type="entry name" value="F-box domain"/>
    <property type="match status" value="1"/>
</dbReference>
<dbReference type="InterPro" id="IPR058594">
    <property type="entry name" value="PB1-like_dom_pln"/>
</dbReference>
<dbReference type="CDD" id="cd22160">
    <property type="entry name" value="F-box_AtFBL13-like"/>
    <property type="match status" value="1"/>
</dbReference>
<dbReference type="Proteomes" id="UP000002051">
    <property type="component" value="Chromosome 6"/>
</dbReference>
<name>A0A072U6N7_MEDTR</name>
<dbReference type="AlphaFoldDB" id="A0A072U6N7"/>
<evidence type="ECO:0000259" key="2">
    <source>
        <dbReference type="Pfam" id="PF00646"/>
    </source>
</evidence>
<accession>A0A072U6N7</accession>
<feature type="domain" description="PB1-like" evidence="3">
    <location>
        <begin position="451"/>
        <end position="545"/>
    </location>
</feature>
<dbReference type="EMBL" id="CM001222">
    <property type="protein sequence ID" value="KEH25399.1"/>
    <property type="molecule type" value="Genomic_DNA"/>
</dbReference>
<dbReference type="Pfam" id="PF00646">
    <property type="entry name" value="F-box"/>
    <property type="match status" value="1"/>
</dbReference>
<evidence type="ECO:0000313" key="4">
    <source>
        <dbReference type="EMBL" id="KEH25399.1"/>
    </source>
</evidence>
<dbReference type="InterPro" id="IPR053781">
    <property type="entry name" value="F-box_AtFBL13-like"/>
</dbReference>
<dbReference type="EnsemblPlants" id="KEH25399">
    <property type="protein sequence ID" value="KEH25399"/>
    <property type="gene ID" value="MTR_6g022330"/>
</dbReference>
<gene>
    <name evidence="4" type="ordered locus">MTR_6g022330</name>
</gene>
<sequence>MESGLSTTGKKKHDTEDVLHSKLSEPQLISHILSFLPTTDAVRTSVLSKKWLNNWTSVTKLHFDDSLFKYLLRKCTHCADYIPSVSYVCDKVGFAGFALCQRCSVSQDALYNGGNSLSFSDLREVRFDRKKFEKYFENFVYKALLFTNNNSSASRMLEKFSFVIHYRHDIADLNIWISSILNRGVKSLKIVVSSVDLLKFSASTSNYLLNSTLLEELELVLRMFTVIEAPRNFVRFGHLKHLKLSAYQFSEFEIKNCNWSSGKDVIVEASLLESILIQEEYVDIDDLQGQSIKFNALYLKEFSYCGYGISQQIYLSGCGFRSYASVKIILNSCENIATCFAFQLFQHFHQVNCIKLEGLSLTERHLQVLNLIQKAAKRKVKAKVNASATETSSKVVHDTMDKRVVAMEKLAHLMEEENILKKEEMEFKAMVCSKIETVSCGIRSGSGMSVPVVFHHGGEFVKDFLLYYKGGKENRFNEIDKDKWCYFEATGILKDLGYFDHLKYRLWWYIIEDDKYLRIIDDNDTDNIAEYVANTKCEAHIYVEHSVIETTCANVGVRSVESVDASGVKAATNVPTTQSSKAPDHAAAIKAGHQIGEDPEFDALVADLATAFEATQSQPNVSSVMTYASIPPSKPVKNTKKQSRKQPQPSVNVAGPGANSETPLVLDDQVPPAHVPFKRPRTVTNVQSQNPEPIHTEVDQSQTPAPTPTEVPNAQVPNAQVEDATQSINTLSAQSNTTLPPAQGTEAMTQIVDELLKWDNNIAKVQGKKVKTVGNPSENQTANDGWTEKVATRGVREGNQRATCSTSEGERQC</sequence>
<reference evidence="4 6" key="1">
    <citation type="journal article" date="2011" name="Nature">
        <title>The Medicago genome provides insight into the evolution of rhizobial symbioses.</title>
        <authorList>
            <person name="Young N.D."/>
            <person name="Debelle F."/>
            <person name="Oldroyd G.E."/>
            <person name="Geurts R."/>
            <person name="Cannon S.B."/>
            <person name="Udvardi M.K."/>
            <person name="Benedito V.A."/>
            <person name="Mayer K.F."/>
            <person name="Gouzy J."/>
            <person name="Schoof H."/>
            <person name="Van de Peer Y."/>
            <person name="Proost S."/>
            <person name="Cook D.R."/>
            <person name="Meyers B.C."/>
            <person name="Spannagl M."/>
            <person name="Cheung F."/>
            <person name="De Mita S."/>
            <person name="Krishnakumar V."/>
            <person name="Gundlach H."/>
            <person name="Zhou S."/>
            <person name="Mudge J."/>
            <person name="Bharti A.K."/>
            <person name="Murray J.D."/>
            <person name="Naoumkina M.A."/>
            <person name="Rosen B."/>
            <person name="Silverstein K.A."/>
            <person name="Tang H."/>
            <person name="Rombauts S."/>
            <person name="Zhao P.X."/>
            <person name="Zhou P."/>
            <person name="Barbe V."/>
            <person name="Bardou P."/>
            <person name="Bechner M."/>
            <person name="Bellec A."/>
            <person name="Berger A."/>
            <person name="Berges H."/>
            <person name="Bidwell S."/>
            <person name="Bisseling T."/>
            <person name="Choisne N."/>
            <person name="Couloux A."/>
            <person name="Denny R."/>
            <person name="Deshpande S."/>
            <person name="Dai X."/>
            <person name="Doyle J.J."/>
            <person name="Dudez A.M."/>
            <person name="Farmer A.D."/>
            <person name="Fouteau S."/>
            <person name="Franken C."/>
            <person name="Gibelin C."/>
            <person name="Gish J."/>
            <person name="Goldstein S."/>
            <person name="Gonzalez A.J."/>
            <person name="Green P.J."/>
            <person name="Hallab A."/>
            <person name="Hartog M."/>
            <person name="Hua A."/>
            <person name="Humphray S.J."/>
            <person name="Jeong D.H."/>
            <person name="Jing Y."/>
            <person name="Jocker A."/>
            <person name="Kenton S.M."/>
            <person name="Kim D.J."/>
            <person name="Klee K."/>
            <person name="Lai H."/>
            <person name="Lang C."/>
            <person name="Lin S."/>
            <person name="Macmil S.L."/>
            <person name="Magdelenat G."/>
            <person name="Matthews L."/>
            <person name="McCorrison J."/>
            <person name="Monaghan E.L."/>
            <person name="Mun J.H."/>
            <person name="Najar F.Z."/>
            <person name="Nicholson C."/>
            <person name="Noirot C."/>
            <person name="O'Bleness M."/>
            <person name="Paule C.R."/>
            <person name="Poulain J."/>
            <person name="Prion F."/>
            <person name="Qin B."/>
            <person name="Qu C."/>
            <person name="Retzel E.F."/>
            <person name="Riddle C."/>
            <person name="Sallet E."/>
            <person name="Samain S."/>
            <person name="Samson N."/>
            <person name="Sanders I."/>
            <person name="Saurat O."/>
            <person name="Scarpelli C."/>
            <person name="Schiex T."/>
            <person name="Segurens B."/>
            <person name="Severin A.J."/>
            <person name="Sherrier D.J."/>
            <person name="Shi R."/>
            <person name="Sims S."/>
            <person name="Singer S.R."/>
            <person name="Sinharoy S."/>
            <person name="Sterck L."/>
            <person name="Viollet A."/>
            <person name="Wang B.B."/>
            <person name="Wang K."/>
            <person name="Wang M."/>
            <person name="Wang X."/>
            <person name="Warfsmann J."/>
            <person name="Weissenbach J."/>
            <person name="White D.D."/>
            <person name="White J.D."/>
            <person name="Wiley G.B."/>
            <person name="Wincker P."/>
            <person name="Xing Y."/>
            <person name="Yang L."/>
            <person name="Yao Z."/>
            <person name="Ying F."/>
            <person name="Zhai J."/>
            <person name="Zhou L."/>
            <person name="Zuber A."/>
            <person name="Denarie J."/>
            <person name="Dixon R.A."/>
            <person name="May G.D."/>
            <person name="Schwartz D.C."/>
            <person name="Rogers J."/>
            <person name="Quetier F."/>
            <person name="Town C.D."/>
            <person name="Roe B.A."/>
        </authorList>
    </citation>
    <scope>NUCLEOTIDE SEQUENCE [LARGE SCALE GENOMIC DNA]</scope>
    <source>
        <strain evidence="4">A17</strain>
        <strain evidence="5 6">cv. Jemalong A17</strain>
    </source>
</reference>
<dbReference type="InterPro" id="IPR036047">
    <property type="entry name" value="F-box-like_dom_sf"/>
</dbReference>
<feature type="compositionally biased region" description="Polar residues" evidence="1">
    <location>
        <begin position="682"/>
        <end position="691"/>
    </location>
</feature>
<dbReference type="PANTHER" id="PTHR32212">
    <property type="entry name" value="CYCLIN-LIKE F-BOX"/>
    <property type="match status" value="1"/>
</dbReference>
<evidence type="ECO:0000256" key="1">
    <source>
        <dbReference type="SAM" id="MobiDB-lite"/>
    </source>
</evidence>
<feature type="region of interest" description="Disordered" evidence="1">
    <location>
        <begin position="626"/>
        <end position="713"/>
    </location>
</feature>
<protein>
    <submittedName>
        <fullName evidence="4 5">Uncharacterized protein</fullName>
    </submittedName>
</protein>
<feature type="domain" description="F-box" evidence="2">
    <location>
        <begin position="28"/>
        <end position="59"/>
    </location>
</feature>